<sequence length="96" mass="10740">MVYLTSDGERSLYHNISNSEVAAAKNIRPTKSVITCTSKNSNPLGLHSVNSTHYCSFAYSLSDNRVCSCNAIDWQLFRRLRGIHVFSVDLFAVSPR</sequence>
<accession>A0A016WRT9</accession>
<dbReference type="EMBL" id="JARK01000158">
    <property type="protein sequence ID" value="EYC41733.1"/>
    <property type="molecule type" value="Genomic_DNA"/>
</dbReference>
<dbReference type="Proteomes" id="UP000024635">
    <property type="component" value="Unassembled WGS sequence"/>
</dbReference>
<gene>
    <name evidence="1" type="primary">Acey_s0558.g3413</name>
    <name evidence="1" type="ORF">Y032_0558g3413</name>
</gene>
<protein>
    <submittedName>
        <fullName evidence="1">Uncharacterized protein</fullName>
    </submittedName>
</protein>
<dbReference type="AlphaFoldDB" id="A0A016WRT9"/>
<comment type="caution">
    <text evidence="1">The sequence shown here is derived from an EMBL/GenBank/DDBJ whole genome shotgun (WGS) entry which is preliminary data.</text>
</comment>
<name>A0A016WRT9_9BILA</name>
<evidence type="ECO:0000313" key="2">
    <source>
        <dbReference type="Proteomes" id="UP000024635"/>
    </source>
</evidence>
<reference evidence="2" key="1">
    <citation type="journal article" date="2015" name="Nat. Genet.">
        <title>The genome and transcriptome of the zoonotic hookworm Ancylostoma ceylanicum identify infection-specific gene families.</title>
        <authorList>
            <person name="Schwarz E.M."/>
            <person name="Hu Y."/>
            <person name="Antoshechkin I."/>
            <person name="Miller M.M."/>
            <person name="Sternberg P.W."/>
            <person name="Aroian R.V."/>
        </authorList>
    </citation>
    <scope>NUCLEOTIDE SEQUENCE</scope>
    <source>
        <strain evidence="2">HY135</strain>
    </source>
</reference>
<organism evidence="1 2">
    <name type="scientific">Ancylostoma ceylanicum</name>
    <dbReference type="NCBI Taxonomy" id="53326"/>
    <lineage>
        <taxon>Eukaryota</taxon>
        <taxon>Metazoa</taxon>
        <taxon>Ecdysozoa</taxon>
        <taxon>Nematoda</taxon>
        <taxon>Chromadorea</taxon>
        <taxon>Rhabditida</taxon>
        <taxon>Rhabditina</taxon>
        <taxon>Rhabditomorpha</taxon>
        <taxon>Strongyloidea</taxon>
        <taxon>Ancylostomatidae</taxon>
        <taxon>Ancylostomatinae</taxon>
        <taxon>Ancylostoma</taxon>
    </lineage>
</organism>
<proteinExistence type="predicted"/>
<evidence type="ECO:0000313" key="1">
    <source>
        <dbReference type="EMBL" id="EYC41733.1"/>
    </source>
</evidence>
<keyword evidence="2" id="KW-1185">Reference proteome</keyword>